<proteinExistence type="predicted"/>
<gene>
    <name evidence="1" type="ORF">JMJ35_009297</name>
</gene>
<evidence type="ECO:0000313" key="1">
    <source>
        <dbReference type="EMBL" id="KAK0508213.1"/>
    </source>
</evidence>
<protein>
    <submittedName>
        <fullName evidence="1">Uncharacterized protein</fullName>
    </submittedName>
</protein>
<keyword evidence="2" id="KW-1185">Reference proteome</keyword>
<reference evidence="1" key="1">
    <citation type="submission" date="2023-03" db="EMBL/GenBank/DDBJ databases">
        <title>Complete genome of Cladonia borealis.</title>
        <authorList>
            <person name="Park H."/>
        </authorList>
    </citation>
    <scope>NUCLEOTIDE SEQUENCE</scope>
    <source>
        <strain evidence="1">ANT050790</strain>
    </source>
</reference>
<accession>A0AA39UY01</accession>
<organism evidence="1 2">
    <name type="scientific">Cladonia borealis</name>
    <dbReference type="NCBI Taxonomy" id="184061"/>
    <lineage>
        <taxon>Eukaryota</taxon>
        <taxon>Fungi</taxon>
        <taxon>Dikarya</taxon>
        <taxon>Ascomycota</taxon>
        <taxon>Pezizomycotina</taxon>
        <taxon>Lecanoromycetes</taxon>
        <taxon>OSLEUM clade</taxon>
        <taxon>Lecanoromycetidae</taxon>
        <taxon>Lecanorales</taxon>
        <taxon>Lecanorineae</taxon>
        <taxon>Cladoniaceae</taxon>
        <taxon>Cladonia</taxon>
    </lineage>
</organism>
<sequence length="151" mass="16819">MLVGLSNATIQAFRDAEDGGSDDESRQDLDMYSGVIHDLFQFYTPSIDRGLLLLAIRQGSPVPLSHAQICKLPHRRTEPVSIPGAPTCWRSVQINIGTWVTSLTYLSETPQTPTPNPLLMPDKLLSRFARIQMDSGTEEPFNEQTALFMDN</sequence>
<evidence type="ECO:0000313" key="2">
    <source>
        <dbReference type="Proteomes" id="UP001166286"/>
    </source>
</evidence>
<dbReference type="AlphaFoldDB" id="A0AA39UY01"/>
<name>A0AA39UY01_9LECA</name>
<dbReference type="EMBL" id="JAFEKC020000021">
    <property type="protein sequence ID" value="KAK0508213.1"/>
    <property type="molecule type" value="Genomic_DNA"/>
</dbReference>
<comment type="caution">
    <text evidence="1">The sequence shown here is derived from an EMBL/GenBank/DDBJ whole genome shotgun (WGS) entry which is preliminary data.</text>
</comment>
<dbReference type="Proteomes" id="UP001166286">
    <property type="component" value="Unassembled WGS sequence"/>
</dbReference>